<feature type="transmembrane region" description="Helical" evidence="2">
    <location>
        <begin position="256"/>
        <end position="274"/>
    </location>
</feature>
<reference evidence="4" key="1">
    <citation type="submission" date="2017-02" db="EMBL/GenBank/DDBJ databases">
        <title>Natronthermophilus aegyptiacus gen. nov.,sp. nov., an aerobic, extremely halophilic alkalithermophilic archaeon isolated from the athalassohaline Wadi An Natrun, Egypt.</title>
        <authorList>
            <person name="Zhao B."/>
        </authorList>
    </citation>
    <scope>NUCLEOTIDE SEQUENCE [LARGE SCALE GENOMIC DNA]</scope>
    <source>
        <strain evidence="4">JW/NM-HA 15</strain>
    </source>
</reference>
<evidence type="ECO:0000256" key="1">
    <source>
        <dbReference type="SAM" id="MobiDB-lite"/>
    </source>
</evidence>
<organism evidence="3 4">
    <name type="scientific">Natrarchaeobaculum aegyptiacum</name>
    <dbReference type="NCBI Taxonomy" id="745377"/>
    <lineage>
        <taxon>Archaea</taxon>
        <taxon>Methanobacteriati</taxon>
        <taxon>Methanobacteriota</taxon>
        <taxon>Stenosarchaea group</taxon>
        <taxon>Halobacteria</taxon>
        <taxon>Halobacteriales</taxon>
        <taxon>Natrialbaceae</taxon>
        <taxon>Natrarchaeobaculum</taxon>
    </lineage>
</organism>
<dbReference type="PANTHER" id="PTHR35337:SF1">
    <property type="entry name" value="SLR1478 PROTEIN"/>
    <property type="match status" value="1"/>
</dbReference>
<dbReference type="KEGG" id="naj:B1756_08615"/>
<feature type="transmembrane region" description="Helical" evidence="2">
    <location>
        <begin position="98"/>
        <end position="117"/>
    </location>
</feature>
<feature type="transmembrane region" description="Helical" evidence="2">
    <location>
        <begin position="123"/>
        <end position="143"/>
    </location>
</feature>
<feature type="compositionally biased region" description="Basic and acidic residues" evidence="1">
    <location>
        <begin position="39"/>
        <end position="68"/>
    </location>
</feature>
<feature type="compositionally biased region" description="Basic and acidic residues" evidence="1">
    <location>
        <begin position="1"/>
        <end position="15"/>
    </location>
</feature>
<keyword evidence="2" id="KW-1133">Transmembrane helix</keyword>
<accession>A0A2Z2HUH6</accession>
<evidence type="ECO:0008006" key="5">
    <source>
        <dbReference type="Google" id="ProtNLM"/>
    </source>
</evidence>
<dbReference type="AlphaFoldDB" id="A0A2Z2HUH6"/>
<protein>
    <recommendedName>
        <fullName evidence="5">Stage II sporulation protein M</fullName>
    </recommendedName>
</protein>
<dbReference type="Proteomes" id="UP000250088">
    <property type="component" value="Chromosome"/>
</dbReference>
<name>A0A2Z2HUH6_9EURY</name>
<evidence type="ECO:0000313" key="3">
    <source>
        <dbReference type="EMBL" id="ARS89795.1"/>
    </source>
</evidence>
<feature type="region of interest" description="Disordered" evidence="1">
    <location>
        <begin position="1"/>
        <end position="90"/>
    </location>
</feature>
<gene>
    <name evidence="3" type="ORF">B1756_08615</name>
</gene>
<sequence>MRCMDGTERDDRSSGDDDGGFEFGSEPRPVSEESTVEESPDRRRTENSERRIKVDLRDGSTQRERSPDATDAVGRGGRGPGRGPAPGAGAGPNALRNWTVLLALLGLTSFVTAIVALEARDASIAATGASLLGVVFLVAALAARRFPAVADVLSAGWIEHRRTTWFSIGLFAFGIVIGGLLLALGVDLFEFVFEMLEEEFEELVPEDPEADEAAQIEFTATFFIANNSIPFLMTIVGALSVGMLTLAILVFNGVIVGNLGAAMAGLIGIDYVVLGLAPHGIFELAAIFLGAAVGFRIVSRFAERIAGRRDAFFTRAYLSQTAALVVFAWLLLVLAAFVEAYVTPELLEFFFAEQLEGESEEPGLP</sequence>
<feature type="transmembrane region" description="Helical" evidence="2">
    <location>
        <begin position="280"/>
        <end position="298"/>
    </location>
</feature>
<feature type="compositionally biased region" description="Gly residues" evidence="1">
    <location>
        <begin position="74"/>
        <end position="90"/>
    </location>
</feature>
<keyword evidence="2" id="KW-0472">Membrane</keyword>
<dbReference type="EMBL" id="CP019893">
    <property type="protein sequence ID" value="ARS89795.1"/>
    <property type="molecule type" value="Genomic_DNA"/>
</dbReference>
<dbReference type="InterPro" id="IPR002798">
    <property type="entry name" value="SpoIIM-like"/>
</dbReference>
<dbReference type="OrthoDB" id="86288at2157"/>
<proteinExistence type="predicted"/>
<dbReference type="PANTHER" id="PTHR35337">
    <property type="entry name" value="SLR1478 PROTEIN"/>
    <property type="match status" value="1"/>
</dbReference>
<feature type="transmembrane region" description="Helical" evidence="2">
    <location>
        <begin position="229"/>
        <end position="249"/>
    </location>
</feature>
<feature type="transmembrane region" description="Helical" evidence="2">
    <location>
        <begin position="164"/>
        <end position="186"/>
    </location>
</feature>
<keyword evidence="2" id="KW-0812">Transmembrane</keyword>
<evidence type="ECO:0000313" key="4">
    <source>
        <dbReference type="Proteomes" id="UP000250088"/>
    </source>
</evidence>
<keyword evidence="4" id="KW-1185">Reference proteome</keyword>
<dbReference type="Pfam" id="PF01944">
    <property type="entry name" value="SpoIIM"/>
    <property type="match status" value="1"/>
</dbReference>
<evidence type="ECO:0000256" key="2">
    <source>
        <dbReference type="SAM" id="Phobius"/>
    </source>
</evidence>
<feature type="transmembrane region" description="Helical" evidence="2">
    <location>
        <begin position="318"/>
        <end position="338"/>
    </location>
</feature>